<proteinExistence type="predicted"/>
<dbReference type="STRING" id="688246.Premu_0822"/>
<sequence length="137" mass="15604">MSTKIESSIREIPYSQQSVYNMLSNLSNIDKVRDKIPEDKVNDLQFDNDSITISTQMGSVKLVIADREEPKMIKFETAESPLPFNFWIQVLPVSDTTCKMKLTIRSDVNPFMASMVKKPLQQGVEKIADALQAIKYE</sequence>
<dbReference type="SUPFAM" id="SSF55961">
    <property type="entry name" value="Bet v1-like"/>
    <property type="match status" value="1"/>
</dbReference>
<dbReference type="HOGENOM" id="CLU_124440_0_0_10"/>
<protein>
    <recommendedName>
        <fullName evidence="3">Polyketide cyclase/dehydrase</fullName>
    </recommendedName>
</protein>
<reference evidence="2" key="1">
    <citation type="journal article" date="2011" name="Stand. Genomic Sci.">
        <title>Non-contiguous finished genome sequence of the opportunistic oral pathogen Prevotella multisaccharivorax type strain (PPPA20).</title>
        <authorList>
            <person name="Pati A."/>
            <person name="Gronow S."/>
            <person name="Lu M."/>
            <person name="Lapidus A."/>
            <person name="Nolan M."/>
            <person name="Lucas S."/>
            <person name="Hammon N."/>
            <person name="Deshpande S."/>
            <person name="Cheng J.F."/>
            <person name="Tapia R."/>
            <person name="Han C."/>
            <person name="Goodwin L."/>
            <person name="Pitluck S."/>
            <person name="Liolios K."/>
            <person name="Pagani I."/>
            <person name="Mavromatis K."/>
            <person name="Mikhailova N."/>
            <person name="Huntemann M."/>
            <person name="Chen A."/>
            <person name="Palaniappan K."/>
            <person name="Land M."/>
            <person name="Hauser L."/>
            <person name="Detter J.C."/>
            <person name="Brambilla E.M."/>
            <person name="Rohde M."/>
            <person name="Goker M."/>
            <person name="Woyke T."/>
            <person name="Bristow J."/>
            <person name="Eisen J.A."/>
            <person name="Markowitz V."/>
            <person name="Hugenholtz P."/>
            <person name="Kyrpides N.C."/>
            <person name="Klenk H.P."/>
            <person name="Ivanova N."/>
        </authorList>
    </citation>
    <scope>NUCLEOTIDE SEQUENCE [LARGE SCALE GENOMIC DNA]</scope>
    <source>
        <strain evidence="2">DSM 17128</strain>
    </source>
</reference>
<dbReference type="OrthoDB" id="1011799at2"/>
<gene>
    <name evidence="1" type="ORF">Premu_0822</name>
</gene>
<keyword evidence="2" id="KW-1185">Reference proteome</keyword>
<dbReference type="RefSeq" id="WP_007573311.1">
    <property type="nucleotide sequence ID" value="NZ_BPTS01000001.1"/>
</dbReference>
<name>F8N6Y4_9BACT</name>
<dbReference type="Proteomes" id="UP000002772">
    <property type="component" value="Unassembled WGS sequence"/>
</dbReference>
<dbReference type="AlphaFoldDB" id="F8N6Y4"/>
<evidence type="ECO:0000313" key="2">
    <source>
        <dbReference type="Proteomes" id="UP000002772"/>
    </source>
</evidence>
<accession>F8N6Y4</accession>
<dbReference type="eggNOG" id="COG3427">
    <property type="taxonomic scope" value="Bacteria"/>
</dbReference>
<evidence type="ECO:0008006" key="3">
    <source>
        <dbReference type="Google" id="ProtNLM"/>
    </source>
</evidence>
<evidence type="ECO:0000313" key="1">
    <source>
        <dbReference type="EMBL" id="EGN56282.1"/>
    </source>
</evidence>
<dbReference type="EMBL" id="GL945017">
    <property type="protein sequence ID" value="EGN56282.1"/>
    <property type="molecule type" value="Genomic_DNA"/>
</dbReference>
<organism evidence="1 2">
    <name type="scientific">Hallella multisaccharivorax DSM 17128</name>
    <dbReference type="NCBI Taxonomy" id="688246"/>
    <lineage>
        <taxon>Bacteria</taxon>
        <taxon>Pseudomonadati</taxon>
        <taxon>Bacteroidota</taxon>
        <taxon>Bacteroidia</taxon>
        <taxon>Bacteroidales</taxon>
        <taxon>Prevotellaceae</taxon>
        <taxon>Hallella</taxon>
    </lineage>
</organism>